<dbReference type="SUPFAM" id="SSF56801">
    <property type="entry name" value="Acetyl-CoA synthetase-like"/>
    <property type="match status" value="1"/>
</dbReference>
<dbReference type="GO" id="GO:0004467">
    <property type="term" value="F:long-chain fatty acid-CoA ligase activity"/>
    <property type="evidence" value="ECO:0007669"/>
    <property type="project" value="UniProtKB-EC"/>
</dbReference>
<organism evidence="17 18">
    <name type="scientific">Rhodocyclus tenuis</name>
    <name type="common">Rhodospirillum tenue</name>
    <dbReference type="NCBI Taxonomy" id="1066"/>
    <lineage>
        <taxon>Bacteria</taxon>
        <taxon>Pseudomonadati</taxon>
        <taxon>Pseudomonadota</taxon>
        <taxon>Betaproteobacteria</taxon>
        <taxon>Rhodocyclales</taxon>
        <taxon>Rhodocyclaceae</taxon>
        <taxon>Rhodocyclus</taxon>
    </lineage>
</organism>
<accession>A0A6L5JSW8</accession>
<dbReference type="InterPro" id="IPR045851">
    <property type="entry name" value="AMP-bd_C_sf"/>
</dbReference>
<keyword evidence="11" id="KW-0472">Membrane</keyword>
<comment type="subcellular location">
    <subcellularLocation>
        <location evidence="2">Membrane</location>
        <topology evidence="2">Peripheral membrane protein</topology>
    </subcellularLocation>
</comment>
<dbReference type="Gene3D" id="3.40.50.12780">
    <property type="entry name" value="N-terminal domain of ligase-like"/>
    <property type="match status" value="1"/>
</dbReference>
<dbReference type="InterPro" id="IPR020845">
    <property type="entry name" value="AMP-binding_CS"/>
</dbReference>
<dbReference type="InterPro" id="IPR025110">
    <property type="entry name" value="AMP-bd_C"/>
</dbReference>
<dbReference type="Pfam" id="PF13193">
    <property type="entry name" value="AMP-binding_C"/>
    <property type="match status" value="1"/>
</dbReference>
<dbReference type="PROSITE" id="PS00455">
    <property type="entry name" value="AMP_BINDING"/>
    <property type="match status" value="1"/>
</dbReference>
<evidence type="ECO:0000256" key="1">
    <source>
        <dbReference type="ARBA" id="ARBA00001946"/>
    </source>
</evidence>
<protein>
    <recommendedName>
        <fullName evidence="13">Long-chain-fatty-acid--CoA ligase</fullName>
        <ecNumber evidence="12">6.2.1.3</ecNumber>
    </recommendedName>
    <alternativeName>
        <fullName evidence="14">Long-chain acyl-CoA synthetase</fullName>
    </alternativeName>
</protein>
<dbReference type="InterPro" id="IPR050237">
    <property type="entry name" value="ATP-dep_AMP-bd_enzyme"/>
</dbReference>
<dbReference type="Pfam" id="PF00501">
    <property type="entry name" value="AMP-binding"/>
    <property type="match status" value="1"/>
</dbReference>
<dbReference type="InterPro" id="IPR000873">
    <property type="entry name" value="AMP-dep_synth/lig_dom"/>
</dbReference>
<comment type="similarity">
    <text evidence="4">Belongs to the ATP-dependent AMP-binding enzyme family.</text>
</comment>
<dbReference type="PANTHER" id="PTHR43767">
    <property type="entry name" value="LONG-CHAIN-FATTY-ACID--COA LIGASE"/>
    <property type="match status" value="1"/>
</dbReference>
<dbReference type="EMBL" id="WIXJ01000001">
    <property type="protein sequence ID" value="MQY50485.1"/>
    <property type="molecule type" value="Genomic_DNA"/>
</dbReference>
<dbReference type="GO" id="GO:0005524">
    <property type="term" value="F:ATP binding"/>
    <property type="evidence" value="ECO:0007669"/>
    <property type="project" value="UniProtKB-KW"/>
</dbReference>
<dbReference type="PANTHER" id="PTHR43767:SF8">
    <property type="entry name" value="LONG-CHAIN-FATTY-ACID--COA LIGASE"/>
    <property type="match status" value="1"/>
</dbReference>
<evidence type="ECO:0000256" key="12">
    <source>
        <dbReference type="ARBA" id="ARBA00026121"/>
    </source>
</evidence>
<evidence type="ECO:0000256" key="7">
    <source>
        <dbReference type="ARBA" id="ARBA00022832"/>
    </source>
</evidence>
<proteinExistence type="inferred from homology"/>
<dbReference type="AlphaFoldDB" id="A0A6L5JSW8"/>
<evidence type="ECO:0000256" key="11">
    <source>
        <dbReference type="ARBA" id="ARBA00023136"/>
    </source>
</evidence>
<evidence type="ECO:0000256" key="10">
    <source>
        <dbReference type="ARBA" id="ARBA00023098"/>
    </source>
</evidence>
<dbReference type="Gene3D" id="3.30.300.30">
    <property type="match status" value="1"/>
</dbReference>
<keyword evidence="5 17" id="KW-0436">Ligase</keyword>
<comment type="cofactor">
    <cofactor evidence="1">
        <name>Mg(2+)</name>
        <dbReference type="ChEBI" id="CHEBI:18420"/>
    </cofactor>
</comment>
<keyword evidence="6" id="KW-0547">Nucleotide-binding</keyword>
<keyword evidence="7" id="KW-0276">Fatty acid metabolism</keyword>
<dbReference type="OrthoDB" id="9766486at2"/>
<name>A0A6L5JSW8_RHOTE</name>
<evidence type="ECO:0000256" key="13">
    <source>
        <dbReference type="ARBA" id="ARBA00039545"/>
    </source>
</evidence>
<dbReference type="FunFam" id="3.40.50.12780:FF:000003">
    <property type="entry name" value="Long-chain-fatty-acid--CoA ligase FadD"/>
    <property type="match status" value="1"/>
</dbReference>
<evidence type="ECO:0000256" key="14">
    <source>
        <dbReference type="ARBA" id="ARBA00042773"/>
    </source>
</evidence>
<comment type="pathway">
    <text evidence="3">Lipid metabolism; fatty acid beta-oxidation.</text>
</comment>
<dbReference type="InterPro" id="IPR042099">
    <property type="entry name" value="ANL_N_sf"/>
</dbReference>
<dbReference type="NCBIfam" id="NF005463">
    <property type="entry name" value="PRK07059.1"/>
    <property type="match status" value="1"/>
</dbReference>
<dbReference type="GO" id="GO:0016020">
    <property type="term" value="C:membrane"/>
    <property type="evidence" value="ECO:0007669"/>
    <property type="project" value="UniProtKB-SubCell"/>
</dbReference>
<dbReference type="NCBIfam" id="NF006523">
    <property type="entry name" value="PRK08974.1"/>
    <property type="match status" value="1"/>
</dbReference>
<evidence type="ECO:0000259" key="15">
    <source>
        <dbReference type="Pfam" id="PF00501"/>
    </source>
</evidence>
<dbReference type="Proteomes" id="UP000480275">
    <property type="component" value="Unassembled WGS sequence"/>
</dbReference>
<dbReference type="EC" id="6.2.1.3" evidence="12"/>
<sequence>MEKIWLKSYPAGIPAEVDLGEFASLGALFEQSVTRYRDRVAYINMGVSLTYGQLDELSRQFAAYLQSVIALPRGARVAIMMPNVLQYPVAMLGALRAGYAVVNCNPLYTPRELEHQLKDSGAEAIVILENFAHTLQHAIGATAVKHVVMARIGDLFGFPKGMVVNFAVKYIKHMVPAWRLPRVTGFNTALARGAAASYAPPVIGHDDIAFLQYTGGTTGFSKGAMLTHGNILANLTQAHAWIRSAVREGQELIVTALPLYHIFALTANCFTFLKIGATNVLITNPRDIPGFIAELRKYPFTVLTGVNTLFNALLNNEDFARLDFSRLNVTLGGGMSVQKSVAERWKRVTGKPLIEAYGLTETSPAVTINPLDITDFNGSIGLPISSTEVLILDDNGKEVPLGKPGELCVRGPQVMKGYFNRPDETANVFTADGFLRTGDVAVMDERGFVRIVDRKKDMILVSGFNVYPNEVEDVVALHPGVLEVAALGVADARSGEAVKIFVVRKDPALTAADLIAHCRESLTGYKVPHIVEFRDELPKTNVGKILRRALRDDVPGV</sequence>
<feature type="domain" description="AMP-binding enzyme C-terminal" evidence="16">
    <location>
        <begin position="470"/>
        <end position="544"/>
    </location>
</feature>
<dbReference type="FunFam" id="3.30.300.30:FF:000006">
    <property type="entry name" value="Long-chain-fatty-acid--CoA ligase FadD"/>
    <property type="match status" value="1"/>
</dbReference>
<feature type="domain" description="AMP-dependent synthetase/ligase" evidence="15">
    <location>
        <begin position="29"/>
        <end position="419"/>
    </location>
</feature>
<evidence type="ECO:0000256" key="2">
    <source>
        <dbReference type="ARBA" id="ARBA00004170"/>
    </source>
</evidence>
<evidence type="ECO:0000256" key="4">
    <source>
        <dbReference type="ARBA" id="ARBA00006432"/>
    </source>
</evidence>
<comment type="caution">
    <text evidence="17">The sequence shown here is derived from an EMBL/GenBank/DDBJ whole genome shotgun (WGS) entry which is preliminary data.</text>
</comment>
<reference evidence="17 18" key="1">
    <citation type="submission" date="2019-10" db="EMBL/GenBank/DDBJ databases">
        <title>Whole-genome sequence of the purple nonsulfur photosynthetic bacterium Rhodocyclus tenuis.</title>
        <authorList>
            <person name="Kyndt J.A."/>
            <person name="Meyer T.E."/>
        </authorList>
    </citation>
    <scope>NUCLEOTIDE SEQUENCE [LARGE SCALE GENOMIC DNA]</scope>
    <source>
        <strain evidence="17 18">DSM 110</strain>
    </source>
</reference>
<keyword evidence="10" id="KW-0443">Lipid metabolism</keyword>
<evidence type="ECO:0000259" key="16">
    <source>
        <dbReference type="Pfam" id="PF13193"/>
    </source>
</evidence>
<evidence type="ECO:0000256" key="9">
    <source>
        <dbReference type="ARBA" id="ARBA00022842"/>
    </source>
</evidence>
<keyword evidence="9" id="KW-0460">Magnesium</keyword>
<keyword evidence="8" id="KW-0067">ATP-binding</keyword>
<evidence type="ECO:0000256" key="5">
    <source>
        <dbReference type="ARBA" id="ARBA00022598"/>
    </source>
</evidence>
<evidence type="ECO:0000313" key="18">
    <source>
        <dbReference type="Proteomes" id="UP000480275"/>
    </source>
</evidence>
<evidence type="ECO:0000313" key="17">
    <source>
        <dbReference type="EMBL" id="MQY50485.1"/>
    </source>
</evidence>
<evidence type="ECO:0000256" key="8">
    <source>
        <dbReference type="ARBA" id="ARBA00022840"/>
    </source>
</evidence>
<evidence type="ECO:0000256" key="3">
    <source>
        <dbReference type="ARBA" id="ARBA00005005"/>
    </source>
</evidence>
<gene>
    <name evidence="17" type="primary">fadD</name>
    <name evidence="17" type="ORF">GHK24_01645</name>
</gene>
<evidence type="ECO:0000256" key="6">
    <source>
        <dbReference type="ARBA" id="ARBA00022741"/>
    </source>
</evidence>
<dbReference type="CDD" id="cd05936">
    <property type="entry name" value="FC-FACS_FadD_like"/>
    <property type="match status" value="1"/>
</dbReference>